<dbReference type="Gene3D" id="1.10.10.10">
    <property type="entry name" value="Winged helix-like DNA-binding domain superfamily/Winged helix DNA-binding domain"/>
    <property type="match status" value="1"/>
</dbReference>
<accession>I0H424</accession>
<evidence type="ECO:0000313" key="6">
    <source>
        <dbReference type="Proteomes" id="UP000007882"/>
    </source>
</evidence>
<dbReference type="PANTHER" id="PTHR33164">
    <property type="entry name" value="TRANSCRIPTIONAL REGULATOR, MARR FAMILY"/>
    <property type="match status" value="1"/>
</dbReference>
<keyword evidence="2" id="KW-0238">DNA-binding</keyword>
<evidence type="ECO:0000256" key="3">
    <source>
        <dbReference type="ARBA" id="ARBA00023163"/>
    </source>
</evidence>
<dbReference type="GO" id="GO:0003700">
    <property type="term" value="F:DNA-binding transcription factor activity"/>
    <property type="evidence" value="ECO:0007669"/>
    <property type="project" value="InterPro"/>
</dbReference>
<proteinExistence type="predicted"/>
<reference evidence="5 6" key="1">
    <citation type="submission" date="2012-02" db="EMBL/GenBank/DDBJ databases">
        <title>Complete genome sequence of Actinoplanes missouriensis 431 (= NBRC 102363).</title>
        <authorList>
            <person name="Ohnishi Y."/>
            <person name="Ishikawa J."/>
            <person name="Sekine M."/>
            <person name="Hosoyama A."/>
            <person name="Harada T."/>
            <person name="Narita H."/>
            <person name="Hata T."/>
            <person name="Konno Y."/>
            <person name="Tutikane K."/>
            <person name="Fujita N."/>
            <person name="Horinouchi S."/>
            <person name="Hayakawa M."/>
        </authorList>
    </citation>
    <scope>NUCLEOTIDE SEQUENCE [LARGE SCALE GENOMIC DNA]</scope>
    <source>
        <strain evidence="6">ATCC 14538 / DSM 43046 / CBS 188.64 / JCM 3121 / NBRC 102363 / NCIMB 12654 / NRRL B-3342 / UNCC 431</strain>
    </source>
</reference>
<name>I0H424_ACTM4</name>
<evidence type="ECO:0000256" key="1">
    <source>
        <dbReference type="ARBA" id="ARBA00023015"/>
    </source>
</evidence>
<dbReference type="InterPro" id="IPR000835">
    <property type="entry name" value="HTH_MarR-typ"/>
</dbReference>
<dbReference type="KEGG" id="ams:AMIS_25410"/>
<organism evidence="5 6">
    <name type="scientific">Actinoplanes missouriensis (strain ATCC 14538 / DSM 43046 / CBS 188.64 / JCM 3121 / NBRC 102363 / NCIMB 12654 / NRRL B-3342 / UNCC 431)</name>
    <dbReference type="NCBI Taxonomy" id="512565"/>
    <lineage>
        <taxon>Bacteria</taxon>
        <taxon>Bacillati</taxon>
        <taxon>Actinomycetota</taxon>
        <taxon>Actinomycetes</taxon>
        <taxon>Micromonosporales</taxon>
        <taxon>Micromonosporaceae</taxon>
        <taxon>Actinoplanes</taxon>
    </lineage>
</organism>
<keyword evidence="6" id="KW-1185">Reference proteome</keyword>
<dbReference type="SMART" id="SM00347">
    <property type="entry name" value="HTH_MARR"/>
    <property type="match status" value="1"/>
</dbReference>
<feature type="domain" description="HTH marR-type" evidence="4">
    <location>
        <begin position="1"/>
        <end position="149"/>
    </location>
</feature>
<keyword evidence="3" id="KW-0804">Transcription</keyword>
<dbReference type="EMBL" id="AP012319">
    <property type="protein sequence ID" value="BAL87761.1"/>
    <property type="molecule type" value="Genomic_DNA"/>
</dbReference>
<dbReference type="STRING" id="512565.AMIS_25410"/>
<dbReference type="PATRIC" id="fig|512565.3.peg.2540"/>
<dbReference type="InterPro" id="IPR039422">
    <property type="entry name" value="MarR/SlyA-like"/>
</dbReference>
<dbReference type="InterPro" id="IPR036390">
    <property type="entry name" value="WH_DNA-bd_sf"/>
</dbReference>
<dbReference type="OrthoDB" id="9806864at2"/>
<dbReference type="PROSITE" id="PS50995">
    <property type="entry name" value="HTH_MARR_2"/>
    <property type="match status" value="1"/>
</dbReference>
<evidence type="ECO:0000259" key="4">
    <source>
        <dbReference type="PROSITE" id="PS50995"/>
    </source>
</evidence>
<gene>
    <name evidence="5" type="ordered locus">AMIS_25410</name>
</gene>
<dbReference type="GO" id="GO:0006950">
    <property type="term" value="P:response to stress"/>
    <property type="evidence" value="ECO:0007669"/>
    <property type="project" value="TreeGrafter"/>
</dbReference>
<dbReference type="eggNOG" id="COG1846">
    <property type="taxonomic scope" value="Bacteria"/>
</dbReference>
<dbReference type="SUPFAM" id="SSF46785">
    <property type="entry name" value="Winged helix' DNA-binding domain"/>
    <property type="match status" value="1"/>
</dbReference>
<sequence length="149" mass="16150">MSLDTRHDSADESPGLLLWQVTNRWQAAQRAALKPFELTHVQFVLLATLTYLQESGAVTQKALAGMAATDPMMTSQVLRTLEGRDLVHRPPHPTDRRARAVAVTESGRELVNRAVVAVEECDATFFAALGSGLPAFTAALRTIAGARRA</sequence>
<dbReference type="InterPro" id="IPR036388">
    <property type="entry name" value="WH-like_DNA-bd_sf"/>
</dbReference>
<keyword evidence="1" id="KW-0805">Transcription regulation</keyword>
<dbReference type="AlphaFoldDB" id="I0H424"/>
<evidence type="ECO:0000256" key="2">
    <source>
        <dbReference type="ARBA" id="ARBA00023125"/>
    </source>
</evidence>
<dbReference type="GO" id="GO:0003677">
    <property type="term" value="F:DNA binding"/>
    <property type="evidence" value="ECO:0007669"/>
    <property type="project" value="UniProtKB-KW"/>
</dbReference>
<protein>
    <submittedName>
        <fullName evidence="5">Putative MarR-family transcriptional regulator</fullName>
    </submittedName>
</protein>
<dbReference type="Pfam" id="PF01047">
    <property type="entry name" value="MarR"/>
    <property type="match status" value="1"/>
</dbReference>
<dbReference type="HOGENOM" id="CLU_083287_23_0_11"/>
<dbReference type="Proteomes" id="UP000007882">
    <property type="component" value="Chromosome"/>
</dbReference>
<dbReference type="PANTHER" id="PTHR33164:SF64">
    <property type="entry name" value="TRANSCRIPTIONAL REGULATOR SLYA"/>
    <property type="match status" value="1"/>
</dbReference>
<dbReference type="RefSeq" id="WP_014442656.1">
    <property type="nucleotide sequence ID" value="NC_017093.1"/>
</dbReference>
<evidence type="ECO:0000313" key="5">
    <source>
        <dbReference type="EMBL" id="BAL87761.1"/>
    </source>
</evidence>